<dbReference type="PANTHER" id="PTHR46042:SF1">
    <property type="entry name" value="DIPHTHINE METHYLTRANSFERASE"/>
    <property type="match status" value="1"/>
</dbReference>
<keyword evidence="3" id="KW-0677">Repeat</keyword>
<dbReference type="SMART" id="SM00320">
    <property type="entry name" value="WD40"/>
    <property type="match status" value="3"/>
</dbReference>
<reference evidence="9 10" key="1">
    <citation type="submission" date="2023-03" db="EMBL/GenBank/DDBJ databases">
        <title>Genome insight into feeding habits of ladybird beetles.</title>
        <authorList>
            <person name="Li H.-S."/>
            <person name="Huang Y.-H."/>
            <person name="Pang H."/>
        </authorList>
    </citation>
    <scope>NUCLEOTIDE SEQUENCE [LARGE SCALE GENOMIC DNA]</scope>
    <source>
        <strain evidence="9">SYSU_2023b</strain>
        <tissue evidence="9">Whole body</tissue>
    </source>
</reference>
<dbReference type="InterPro" id="IPR036322">
    <property type="entry name" value="WD40_repeat_dom_sf"/>
</dbReference>
<dbReference type="EC" id="3.1.1.97" evidence="6"/>
<evidence type="ECO:0000256" key="6">
    <source>
        <dbReference type="ARBA" id="ARBA00039131"/>
    </source>
</evidence>
<evidence type="ECO:0000256" key="2">
    <source>
        <dbReference type="ARBA" id="ARBA00022574"/>
    </source>
</evidence>
<dbReference type="AlphaFoldDB" id="A0AAW1V476"/>
<dbReference type="PROSITE" id="PS50082">
    <property type="entry name" value="WD_REPEATS_2"/>
    <property type="match status" value="1"/>
</dbReference>
<comment type="pathway">
    <text evidence="1">Protein modification; peptidyl-diphthamide biosynthesis.</text>
</comment>
<organism evidence="9 10">
    <name type="scientific">Henosepilachna vigintioctopunctata</name>
    <dbReference type="NCBI Taxonomy" id="420089"/>
    <lineage>
        <taxon>Eukaryota</taxon>
        <taxon>Metazoa</taxon>
        <taxon>Ecdysozoa</taxon>
        <taxon>Arthropoda</taxon>
        <taxon>Hexapoda</taxon>
        <taxon>Insecta</taxon>
        <taxon>Pterygota</taxon>
        <taxon>Neoptera</taxon>
        <taxon>Endopterygota</taxon>
        <taxon>Coleoptera</taxon>
        <taxon>Polyphaga</taxon>
        <taxon>Cucujiformia</taxon>
        <taxon>Coccinelloidea</taxon>
        <taxon>Coccinellidae</taxon>
        <taxon>Epilachninae</taxon>
        <taxon>Epilachnini</taxon>
        <taxon>Henosepilachna</taxon>
    </lineage>
</organism>
<keyword evidence="2 8" id="KW-0853">WD repeat</keyword>
<dbReference type="Proteomes" id="UP001431783">
    <property type="component" value="Unassembled WGS sequence"/>
</dbReference>
<dbReference type="InterPro" id="IPR015943">
    <property type="entry name" value="WD40/YVTN_repeat-like_dom_sf"/>
</dbReference>
<protein>
    <recommendedName>
        <fullName evidence="6">methylated diphthine methylhydrolase</fullName>
        <ecNumber evidence="6">3.1.1.97</ecNumber>
    </recommendedName>
</protein>
<evidence type="ECO:0000256" key="5">
    <source>
        <dbReference type="ARBA" id="ARBA00038092"/>
    </source>
</evidence>
<proteinExistence type="inferred from homology"/>
<keyword evidence="4" id="KW-0378">Hydrolase</keyword>
<name>A0AAW1V476_9CUCU</name>
<keyword evidence="10" id="KW-1185">Reference proteome</keyword>
<comment type="similarity">
    <text evidence="5">Belongs to the DPH7 family.</text>
</comment>
<dbReference type="GO" id="GO:0061685">
    <property type="term" value="F:diphthine methylesterase activity"/>
    <property type="evidence" value="ECO:0007669"/>
    <property type="project" value="UniProtKB-EC"/>
</dbReference>
<evidence type="ECO:0000256" key="1">
    <source>
        <dbReference type="ARBA" id="ARBA00005156"/>
    </source>
</evidence>
<dbReference type="PANTHER" id="PTHR46042">
    <property type="entry name" value="DIPHTHINE METHYLTRANSFERASE"/>
    <property type="match status" value="1"/>
</dbReference>
<dbReference type="Gene3D" id="2.130.10.10">
    <property type="entry name" value="YVTN repeat-like/Quinoprotein amine dehydrogenase"/>
    <property type="match status" value="1"/>
</dbReference>
<dbReference type="GO" id="GO:0017183">
    <property type="term" value="P:protein histidyl modification to diphthamide"/>
    <property type="evidence" value="ECO:0007669"/>
    <property type="project" value="TreeGrafter"/>
</dbReference>
<dbReference type="GO" id="GO:0005737">
    <property type="term" value="C:cytoplasm"/>
    <property type="evidence" value="ECO:0007669"/>
    <property type="project" value="TreeGrafter"/>
</dbReference>
<sequence length="375" mass="42854">MSNYEKLNNTSDDDLPRNVHIKTLYKWKTDFNADSVEWCPHNGFKNIFVCGNYQLIAGAEESGIKQRVGRILLFSVSAKDGLKLELEIETAAVLDQKWCHQKINQEIILAVANSDSAIELYKLQKEHKNITLKKVNTFSFPNEDDELLILSLDWSNNKSNSEPPEIICSDSKGGVHILLLTEKELVLKASIIKFHEFETWIAGFYYWDTNIFFSGGDDCILYKYDQRVGSEPISRNRSHEAGVTSLHSNCSQEYILASGSYDEHVRIWDIRNFKCPKSEIKTPGPLWRVKWDPFSQNHILVASMLGGVHVLSGLDLMKPKIVDSYYEHGNIAYGVDWSFLTEDEVRNYPQEGNVMISSCSFYDNLLCVSKLKCDI</sequence>
<comment type="caution">
    <text evidence="9">The sequence shown here is derived from an EMBL/GenBank/DDBJ whole genome shotgun (WGS) entry which is preliminary data.</text>
</comment>
<accession>A0AAW1V476</accession>
<gene>
    <name evidence="9" type="ORF">WA026_000447</name>
</gene>
<evidence type="ECO:0000256" key="8">
    <source>
        <dbReference type="PROSITE-ProRule" id="PRU00221"/>
    </source>
</evidence>
<comment type="catalytic activity">
    <reaction evidence="7">
        <text>diphthine methyl ester-[translation elongation factor 2] + H2O = diphthine-[translation elongation factor 2] + methanol + H(+)</text>
        <dbReference type="Rhea" id="RHEA:42656"/>
        <dbReference type="Rhea" id="RHEA-COMP:10172"/>
        <dbReference type="Rhea" id="RHEA-COMP:10173"/>
        <dbReference type="ChEBI" id="CHEBI:15377"/>
        <dbReference type="ChEBI" id="CHEBI:15378"/>
        <dbReference type="ChEBI" id="CHEBI:17790"/>
        <dbReference type="ChEBI" id="CHEBI:79005"/>
        <dbReference type="ChEBI" id="CHEBI:82696"/>
        <dbReference type="EC" id="3.1.1.97"/>
    </reaction>
</comment>
<evidence type="ECO:0000313" key="10">
    <source>
        <dbReference type="Proteomes" id="UP001431783"/>
    </source>
</evidence>
<dbReference type="InterPro" id="IPR001680">
    <property type="entry name" value="WD40_rpt"/>
</dbReference>
<evidence type="ECO:0000256" key="7">
    <source>
        <dbReference type="ARBA" id="ARBA00047551"/>
    </source>
</evidence>
<dbReference type="SUPFAM" id="SSF50978">
    <property type="entry name" value="WD40 repeat-like"/>
    <property type="match status" value="1"/>
</dbReference>
<dbReference type="PROSITE" id="PS00678">
    <property type="entry name" value="WD_REPEATS_1"/>
    <property type="match status" value="1"/>
</dbReference>
<evidence type="ECO:0000313" key="9">
    <source>
        <dbReference type="EMBL" id="KAK9888178.1"/>
    </source>
</evidence>
<evidence type="ECO:0000256" key="3">
    <source>
        <dbReference type="ARBA" id="ARBA00022737"/>
    </source>
</evidence>
<dbReference type="EMBL" id="JARQZJ010000121">
    <property type="protein sequence ID" value="KAK9888178.1"/>
    <property type="molecule type" value="Genomic_DNA"/>
</dbReference>
<evidence type="ECO:0000256" key="4">
    <source>
        <dbReference type="ARBA" id="ARBA00022801"/>
    </source>
</evidence>
<dbReference type="Pfam" id="PF00400">
    <property type="entry name" value="WD40"/>
    <property type="match status" value="1"/>
</dbReference>
<dbReference type="InterPro" id="IPR052415">
    <property type="entry name" value="Diphthine_MTase"/>
</dbReference>
<dbReference type="PROSITE" id="PS50294">
    <property type="entry name" value="WD_REPEATS_REGION"/>
    <property type="match status" value="1"/>
</dbReference>
<dbReference type="InterPro" id="IPR019775">
    <property type="entry name" value="WD40_repeat_CS"/>
</dbReference>
<feature type="repeat" description="WD" evidence="8">
    <location>
        <begin position="236"/>
        <end position="278"/>
    </location>
</feature>